<dbReference type="CDD" id="cd19079">
    <property type="entry name" value="AKR_EcYajO-like"/>
    <property type="match status" value="1"/>
</dbReference>
<dbReference type="AlphaFoldDB" id="A0AAD6IWG7"/>
<evidence type="ECO:0000256" key="3">
    <source>
        <dbReference type="ARBA" id="ARBA00023002"/>
    </source>
</evidence>
<organism evidence="5 6">
    <name type="scientific">Drechslerella dactyloides</name>
    <name type="common">Nematode-trapping fungus</name>
    <name type="synonym">Arthrobotrys dactyloides</name>
    <dbReference type="NCBI Taxonomy" id="74499"/>
    <lineage>
        <taxon>Eukaryota</taxon>
        <taxon>Fungi</taxon>
        <taxon>Dikarya</taxon>
        <taxon>Ascomycota</taxon>
        <taxon>Pezizomycotina</taxon>
        <taxon>Orbiliomycetes</taxon>
        <taxon>Orbiliales</taxon>
        <taxon>Orbiliaceae</taxon>
        <taxon>Drechslerella</taxon>
    </lineage>
</organism>
<dbReference type="InterPro" id="IPR023210">
    <property type="entry name" value="NADP_OxRdtase_dom"/>
</dbReference>
<dbReference type="InterPro" id="IPR036812">
    <property type="entry name" value="NAD(P)_OxRdtase_dom_sf"/>
</dbReference>
<comment type="caution">
    <text evidence="5">The sequence shown here is derived from an EMBL/GenBank/DDBJ whole genome shotgun (WGS) entry which is preliminary data.</text>
</comment>
<dbReference type="EMBL" id="JAQGDS010000006">
    <property type="protein sequence ID" value="KAJ6259637.1"/>
    <property type="molecule type" value="Genomic_DNA"/>
</dbReference>
<sequence>MLVKMEMPPHVKQSFEATKATYKRLGDSGLRVSVPILGAMSLGSSNWDKWVLDEEAALPILKAAYDKGINTWDTANIYSNGFSEKVIAKAIKKYEIPRHKVTILTKCYSNVIEGDGAGHSLFFQEQIEASKDYVNQAGLSRSAIFNQVEASLKRLETDYIDLLQIHRFDYKTPIEETMKALHDLVQSGKVRYIGASSMWATQFARMQFVAEKNGWTKFVSMQNQYNLLYREEEREMNRFCNETGVGLIPWSPLSRGHLARAPGDFGKTTRSAGEDKMKHFSLFKTGHADADKEIVRRVQEIAEKRGWKMSHVALAWVNKRIASPIIGFSTVERMDEALDVKGKELTEEEEKYLEEPYLAREIIGHS</sequence>
<keyword evidence="3" id="KW-0560">Oxidoreductase</keyword>
<dbReference type="InterPro" id="IPR050523">
    <property type="entry name" value="AKR_Detox_Biosynth"/>
</dbReference>
<evidence type="ECO:0000256" key="2">
    <source>
        <dbReference type="ARBA" id="ARBA00022857"/>
    </source>
</evidence>
<name>A0AAD6IWG7_DREDA</name>
<proteinExistence type="inferred from homology"/>
<keyword evidence="2" id="KW-0521">NADP</keyword>
<evidence type="ECO:0000313" key="6">
    <source>
        <dbReference type="Proteomes" id="UP001221413"/>
    </source>
</evidence>
<dbReference type="Gene3D" id="3.20.20.100">
    <property type="entry name" value="NADP-dependent oxidoreductase domain"/>
    <property type="match status" value="1"/>
</dbReference>
<dbReference type="PANTHER" id="PTHR43364">
    <property type="entry name" value="NADH-SPECIFIC METHYLGLYOXAL REDUCTASE-RELATED"/>
    <property type="match status" value="1"/>
</dbReference>
<dbReference type="GO" id="GO:0005829">
    <property type="term" value="C:cytosol"/>
    <property type="evidence" value="ECO:0007669"/>
    <property type="project" value="UniProtKB-ARBA"/>
</dbReference>
<dbReference type="Pfam" id="PF00248">
    <property type="entry name" value="Aldo_ket_red"/>
    <property type="match status" value="1"/>
</dbReference>
<dbReference type="FunFam" id="3.20.20.100:FF:000004">
    <property type="entry name" value="Oxidoreductase, aldo/keto reductase"/>
    <property type="match status" value="1"/>
</dbReference>
<dbReference type="SUPFAM" id="SSF51430">
    <property type="entry name" value="NAD(P)-linked oxidoreductase"/>
    <property type="match status" value="1"/>
</dbReference>
<gene>
    <name evidence="5" type="ORF">Dda_5275</name>
</gene>
<evidence type="ECO:0000259" key="4">
    <source>
        <dbReference type="Pfam" id="PF00248"/>
    </source>
</evidence>
<dbReference type="PANTHER" id="PTHR43364:SF9">
    <property type="entry name" value="OXIDOREDUCTASE"/>
    <property type="match status" value="1"/>
</dbReference>
<comment type="similarity">
    <text evidence="1">Belongs to the aldo/keto reductase family.</text>
</comment>
<accession>A0AAD6IWG7</accession>
<feature type="domain" description="NADP-dependent oxidoreductase" evidence="4">
    <location>
        <begin position="36"/>
        <end position="355"/>
    </location>
</feature>
<protein>
    <recommendedName>
        <fullName evidence="4">NADP-dependent oxidoreductase domain-containing protein</fullName>
    </recommendedName>
</protein>
<dbReference type="Proteomes" id="UP001221413">
    <property type="component" value="Unassembled WGS sequence"/>
</dbReference>
<evidence type="ECO:0000256" key="1">
    <source>
        <dbReference type="ARBA" id="ARBA00007905"/>
    </source>
</evidence>
<evidence type="ECO:0000313" key="5">
    <source>
        <dbReference type="EMBL" id="KAJ6259637.1"/>
    </source>
</evidence>
<dbReference type="GO" id="GO:0016491">
    <property type="term" value="F:oxidoreductase activity"/>
    <property type="evidence" value="ECO:0007669"/>
    <property type="project" value="UniProtKB-KW"/>
</dbReference>
<reference evidence="5" key="1">
    <citation type="submission" date="2023-01" db="EMBL/GenBank/DDBJ databases">
        <title>The chitinases involved in constricting ring structure development in the nematode-trapping fungus Drechslerella dactyloides.</title>
        <authorList>
            <person name="Wang R."/>
            <person name="Zhang L."/>
            <person name="Tang P."/>
            <person name="Li S."/>
            <person name="Liang L."/>
        </authorList>
    </citation>
    <scope>NUCLEOTIDE SEQUENCE</scope>
    <source>
        <strain evidence="5">YMF1.00031</strain>
    </source>
</reference>
<keyword evidence="6" id="KW-1185">Reference proteome</keyword>